<keyword evidence="1" id="KW-0472">Membrane</keyword>
<reference evidence="2" key="2">
    <citation type="journal article" date="2015" name="Fish Shellfish Immunol.">
        <title>Early steps in the European eel (Anguilla anguilla)-Vibrio vulnificus interaction in the gills: Role of the RtxA13 toxin.</title>
        <authorList>
            <person name="Callol A."/>
            <person name="Pajuelo D."/>
            <person name="Ebbesson L."/>
            <person name="Teles M."/>
            <person name="MacKenzie S."/>
            <person name="Amaro C."/>
        </authorList>
    </citation>
    <scope>NUCLEOTIDE SEQUENCE</scope>
</reference>
<proteinExistence type="predicted"/>
<dbReference type="AlphaFoldDB" id="A0A0E9WMN7"/>
<organism evidence="2">
    <name type="scientific">Anguilla anguilla</name>
    <name type="common">European freshwater eel</name>
    <name type="synonym">Muraena anguilla</name>
    <dbReference type="NCBI Taxonomy" id="7936"/>
    <lineage>
        <taxon>Eukaryota</taxon>
        <taxon>Metazoa</taxon>
        <taxon>Chordata</taxon>
        <taxon>Craniata</taxon>
        <taxon>Vertebrata</taxon>
        <taxon>Euteleostomi</taxon>
        <taxon>Actinopterygii</taxon>
        <taxon>Neopterygii</taxon>
        <taxon>Teleostei</taxon>
        <taxon>Anguilliformes</taxon>
        <taxon>Anguillidae</taxon>
        <taxon>Anguilla</taxon>
    </lineage>
</organism>
<protein>
    <submittedName>
        <fullName evidence="2">Uncharacterized protein</fullName>
    </submittedName>
</protein>
<reference evidence="2" key="1">
    <citation type="submission" date="2014-11" db="EMBL/GenBank/DDBJ databases">
        <authorList>
            <person name="Amaro Gonzalez C."/>
        </authorList>
    </citation>
    <scope>NUCLEOTIDE SEQUENCE</scope>
</reference>
<keyword evidence="1" id="KW-1133">Transmembrane helix</keyword>
<dbReference type="EMBL" id="GBXM01016945">
    <property type="protein sequence ID" value="JAH91632.1"/>
    <property type="molecule type" value="Transcribed_RNA"/>
</dbReference>
<evidence type="ECO:0000256" key="1">
    <source>
        <dbReference type="SAM" id="Phobius"/>
    </source>
</evidence>
<keyword evidence="1" id="KW-0812">Transmembrane</keyword>
<feature type="transmembrane region" description="Helical" evidence="1">
    <location>
        <begin position="39"/>
        <end position="61"/>
    </location>
</feature>
<evidence type="ECO:0000313" key="2">
    <source>
        <dbReference type="EMBL" id="JAH91632.1"/>
    </source>
</evidence>
<accession>A0A0E9WMN7</accession>
<name>A0A0E9WMN7_ANGAN</name>
<sequence>MRDLIKNNINHKNLTVVWVLDRSVWNTGARSTVTNTHRYLMHLLYFSLLQGPQIVNVRLYFLMRFLSLMYKDPSTFKSNNLFLYFVFPPSTSFKLFLFKLCCFVEYKTKRFLEHIKLVNKKR</sequence>
<feature type="transmembrane region" description="Helical" evidence="1">
    <location>
        <begin position="81"/>
        <end position="106"/>
    </location>
</feature>